<dbReference type="OrthoDB" id="5380036at2759"/>
<feature type="compositionally biased region" description="Polar residues" evidence="1">
    <location>
        <begin position="298"/>
        <end position="310"/>
    </location>
</feature>
<feature type="compositionally biased region" description="Polar residues" evidence="1">
    <location>
        <begin position="320"/>
        <end position="332"/>
    </location>
</feature>
<dbReference type="EMBL" id="KI966408">
    <property type="protein sequence ID" value="EWC47806.1"/>
    <property type="molecule type" value="Genomic_DNA"/>
</dbReference>
<proteinExistence type="predicted"/>
<feature type="compositionally biased region" description="Low complexity" evidence="1">
    <location>
        <begin position="127"/>
        <end position="151"/>
    </location>
</feature>
<name>W7HUC3_9PEZI</name>
<evidence type="ECO:0000256" key="2">
    <source>
        <dbReference type="SAM" id="Phobius"/>
    </source>
</evidence>
<feature type="compositionally biased region" description="Polar residues" evidence="1">
    <location>
        <begin position="60"/>
        <end position="76"/>
    </location>
</feature>
<feature type="region of interest" description="Disordered" evidence="1">
    <location>
        <begin position="99"/>
        <end position="157"/>
    </location>
</feature>
<evidence type="ECO:0000313" key="4">
    <source>
        <dbReference type="Proteomes" id="UP000024837"/>
    </source>
</evidence>
<dbReference type="HOGENOM" id="CLU_509014_0_0_1"/>
<keyword evidence="2" id="KW-1133">Transmembrane helix</keyword>
<dbReference type="AlphaFoldDB" id="W7HUC3"/>
<reference evidence="3 4" key="1">
    <citation type="submission" date="2013-05" db="EMBL/GenBank/DDBJ databases">
        <title>Drechslerella stenobrocha genome reveals carnivorous origination and mechanical trapping mechanism of predatory fungi.</title>
        <authorList>
            <person name="Liu X."/>
            <person name="Zhang W."/>
            <person name="Liu K."/>
        </authorList>
    </citation>
    <scope>NUCLEOTIDE SEQUENCE [LARGE SCALE GENOMIC DNA]</scope>
    <source>
        <strain evidence="3 4">248</strain>
    </source>
</reference>
<feature type="compositionally biased region" description="Basic and acidic residues" evidence="1">
    <location>
        <begin position="437"/>
        <end position="446"/>
    </location>
</feature>
<keyword evidence="2" id="KW-0812">Transmembrane</keyword>
<accession>W7HUC3</accession>
<gene>
    <name evidence="3" type="ORF">DRE_03006</name>
</gene>
<sequence length="535" mass="58373">MVVVRDTKWILTAAIAAWLLALALEVVFWTLLIVLRCRRPQRKANFLDHNDDLTERSDKNPSSFDSSTKPDISPRMTTQGSLVVLQAFDSVRNWSRPLPNAPIRSLPRPRPVPKPLPKPLSKPLPKPMKSALSPTSITSNNSNSNNRNSHTPQKLPRLPLPYRLHTYSPESPPFPSASAQPAQPATFLNLLNRPRIKAVPPPPLALSLPLALREQEASNLAAFDDWDTSSVSMQDRIVYSIAAAEATAAKPGEPPHARRMSQSSSTSHSGSDRNSTRMHRSASMPTPPRTPPAHRSRTGSVGSSNTTQRSLRIVSPMPTSPASPNNLNLSQPIPSTAGRLRTMGIKIPFCDSPDREHAVLISGHPSSTPTTLPDVESPGRGGSSLGEPVLVVPSPAGKADAYDDDEAAWQRQWAATLERKVTPPMPGFEVGPLESMRRMREERERQQQQQQDQGQGQVQTQDLDQDPEQLLLGDTSWIAEESGSEGDAASIILEYANNRFSYSAPGTPTASEAPSRSRISEIIDEIQEGLVAGMV</sequence>
<feature type="region of interest" description="Disordered" evidence="1">
    <location>
        <begin position="51"/>
        <end position="76"/>
    </location>
</feature>
<organism evidence="3 4">
    <name type="scientific">Drechslerella stenobrocha 248</name>
    <dbReference type="NCBI Taxonomy" id="1043628"/>
    <lineage>
        <taxon>Eukaryota</taxon>
        <taxon>Fungi</taxon>
        <taxon>Dikarya</taxon>
        <taxon>Ascomycota</taxon>
        <taxon>Pezizomycotina</taxon>
        <taxon>Orbiliomycetes</taxon>
        <taxon>Orbiliales</taxon>
        <taxon>Orbiliaceae</taxon>
        <taxon>Drechslerella</taxon>
    </lineage>
</organism>
<evidence type="ECO:0000313" key="3">
    <source>
        <dbReference type="EMBL" id="EWC47806.1"/>
    </source>
</evidence>
<evidence type="ECO:0000256" key="1">
    <source>
        <dbReference type="SAM" id="MobiDB-lite"/>
    </source>
</evidence>
<keyword evidence="4" id="KW-1185">Reference proteome</keyword>
<feature type="compositionally biased region" description="Pro residues" evidence="1">
    <location>
        <begin position="108"/>
        <end position="126"/>
    </location>
</feature>
<protein>
    <submittedName>
        <fullName evidence="3">Uncharacterized protein</fullName>
    </submittedName>
</protein>
<feature type="region of interest" description="Disordered" evidence="1">
    <location>
        <begin position="247"/>
        <end position="332"/>
    </location>
</feature>
<keyword evidence="2" id="KW-0472">Membrane</keyword>
<feature type="region of interest" description="Disordered" evidence="1">
    <location>
        <begin position="437"/>
        <end position="463"/>
    </location>
</feature>
<feature type="compositionally biased region" description="Low complexity" evidence="1">
    <location>
        <begin position="447"/>
        <end position="463"/>
    </location>
</feature>
<dbReference type="Proteomes" id="UP000024837">
    <property type="component" value="Unassembled WGS sequence"/>
</dbReference>
<feature type="transmembrane region" description="Helical" evidence="2">
    <location>
        <begin position="12"/>
        <end position="35"/>
    </location>
</feature>
<feature type="region of interest" description="Disordered" evidence="1">
    <location>
        <begin position="363"/>
        <end position="389"/>
    </location>
</feature>